<feature type="compositionally biased region" description="Low complexity" evidence="2">
    <location>
        <begin position="376"/>
        <end position="389"/>
    </location>
</feature>
<feature type="compositionally biased region" description="Basic and acidic residues" evidence="2">
    <location>
        <begin position="988"/>
        <end position="1000"/>
    </location>
</feature>
<feature type="region of interest" description="Disordered" evidence="2">
    <location>
        <begin position="809"/>
        <end position="842"/>
    </location>
</feature>
<sequence>MYTPLADAKAGFSVNAMSGGNLHQQQPDCKQPRPHWFAGELSSPSVASSGRSPSLTSLESVSSLDSVSESALKTPTAPANWRADSNETKEAAGTTDQVVNKPGRRHNFRQGSPSSLFTSSGAATPTSSHRIPSVVNPTSQNAGIHAPKPSVERGRHEEDPAGSCGARDPDCFDSVSGVGSRLDTDGEQGHRAHEFSFVDDNSLKASSGLVSPSFSPQAGYRRKYSHQRDRKAHILQQFESIRGVWPSDSVTAPSHNTSGSSLLFKAPIAKNIAEIKSKLAFAGLLASTALSQPADKHNYTTPRPPSPSIGSDTTIRAAPHQLTTYSGQSIEVTSPAIQTTGSAPNTSEPLSSVPDPLSGGITISFGQLPNLNSNSSFSFDEQQQQQQQQKLSKHLEKEEMSGSVAGSVGAGERSPSGEQMRLSGGLSGRGQLAASTAGPFGGRARGMFIFFLFICVSWCVLEFIYFLFSLFTFVFLFFSFAFCVVSAMVVAPVEFVFTGRNTSSNMLPGIDNWRQRAQSPPQPRTGNGIYLFNLDHLSQADQYIDTTSSPSLGAVLAPANGNFAAGPSQGYNPGFSSPVAPRSPTLASFSSAPTRPAVLSPAARQQFAPFPGPSAATGIFSPGTPTVSAGLSFGDFAGGSGFSPVGFSGAPSFVDPSGFASLSLSDPAAARQGQLAHLRMMGDSGTGNLFLPPTSQPQGLYGVPSSSAGGGGSATTPTTTAPPAIPAPRPQNWDLDQYQSQYLVTIGPDTQGYCFVRPDGSRTRLVPVDMLPFSLVGLPPSENDNDKLIELVIPTGMDRLCKNSNIERAVVQSPPNRHQDPIQASSAAATTGSGPTSPSAAQPRKIKVYCDKWVHEGTCAFTQQGCKYKHEMPMDKATQHSLGLFHGLPTWWKKRQAELSRESERGPLERGGGVSVGGRFATGGSGGITGTGAGAGAGAEGGHRRYGSSWSRWDSGSGGSGVGSASGMRRGSSSTGNHPPPNFGPVGSERRPGPIRHSEVNDEDSERNSVVSEGRSVTGMMIISPGRA</sequence>
<reference evidence="5" key="1">
    <citation type="submission" date="2018-02" db="EMBL/GenBank/DDBJ databases">
        <authorList>
            <person name="Silar P."/>
        </authorList>
    </citation>
    <scope>NUCLEOTIDE SEQUENCE [LARGE SCALE GENOMIC DNA]</scope>
    <source>
        <strain evidence="5">T</strain>
    </source>
</reference>
<feature type="region of interest" description="Disordered" evidence="2">
    <location>
        <begin position="15"/>
        <end position="170"/>
    </location>
</feature>
<proteinExistence type="predicted"/>
<feature type="region of interest" description="Disordered" evidence="2">
    <location>
        <begin position="376"/>
        <end position="427"/>
    </location>
</feature>
<feature type="transmembrane region" description="Helical" evidence="3">
    <location>
        <begin position="448"/>
        <end position="468"/>
    </location>
</feature>
<organism evidence="5 6">
    <name type="scientific">Podospora comata</name>
    <dbReference type="NCBI Taxonomy" id="48703"/>
    <lineage>
        <taxon>Eukaryota</taxon>
        <taxon>Fungi</taxon>
        <taxon>Dikarya</taxon>
        <taxon>Ascomycota</taxon>
        <taxon>Pezizomycotina</taxon>
        <taxon>Sordariomycetes</taxon>
        <taxon>Sordariomycetidae</taxon>
        <taxon>Sordariales</taxon>
        <taxon>Podosporaceae</taxon>
        <taxon>Podospora</taxon>
    </lineage>
</organism>
<accession>A0ABY6S1A6</accession>
<feature type="compositionally biased region" description="Gly residues" evidence="2">
    <location>
        <begin position="909"/>
        <end position="940"/>
    </location>
</feature>
<feature type="compositionally biased region" description="Low complexity" evidence="2">
    <location>
        <begin position="824"/>
        <end position="841"/>
    </location>
</feature>
<feature type="region of interest" description="Disordered" evidence="2">
    <location>
        <begin position="686"/>
        <end position="731"/>
    </location>
</feature>
<keyword evidence="3" id="KW-1133">Transmembrane helix</keyword>
<feature type="compositionally biased region" description="Low complexity" evidence="2">
    <location>
        <begin position="401"/>
        <end position="411"/>
    </location>
</feature>
<feature type="compositionally biased region" description="Polar residues" evidence="2">
    <location>
        <begin position="15"/>
        <end position="28"/>
    </location>
</feature>
<keyword evidence="1" id="KW-0863">Zinc-finger</keyword>
<evidence type="ECO:0000256" key="3">
    <source>
        <dbReference type="SAM" id="Phobius"/>
    </source>
</evidence>
<evidence type="ECO:0000256" key="2">
    <source>
        <dbReference type="SAM" id="MobiDB-lite"/>
    </source>
</evidence>
<dbReference type="InterPro" id="IPR000571">
    <property type="entry name" value="Znf_CCCH"/>
</dbReference>
<feature type="compositionally biased region" description="Low complexity" evidence="2">
    <location>
        <begin position="42"/>
        <end position="72"/>
    </location>
</feature>
<evidence type="ECO:0000256" key="1">
    <source>
        <dbReference type="PROSITE-ProRule" id="PRU00723"/>
    </source>
</evidence>
<evidence type="ECO:0000313" key="6">
    <source>
        <dbReference type="Proteomes" id="UP000280685"/>
    </source>
</evidence>
<evidence type="ECO:0000259" key="4">
    <source>
        <dbReference type="PROSITE" id="PS50103"/>
    </source>
</evidence>
<feature type="compositionally biased region" description="Basic and acidic residues" evidence="2">
    <location>
        <begin position="899"/>
        <end position="908"/>
    </location>
</feature>
<protein>
    <recommendedName>
        <fullName evidence="4">C3H1-type domain-containing protein</fullName>
    </recommendedName>
</protein>
<keyword evidence="1" id="KW-0862">Zinc</keyword>
<feature type="compositionally biased region" description="Polar residues" evidence="2">
    <location>
        <begin position="337"/>
        <end position="350"/>
    </location>
</feature>
<keyword evidence="1" id="KW-0479">Metal-binding</keyword>
<feature type="domain" description="C3H1-type" evidence="4">
    <location>
        <begin position="844"/>
        <end position="873"/>
    </location>
</feature>
<feature type="compositionally biased region" description="Basic and acidic residues" evidence="2">
    <location>
        <begin position="150"/>
        <end position="159"/>
    </location>
</feature>
<dbReference type="PROSITE" id="PS50103">
    <property type="entry name" value="ZF_C3H1"/>
    <property type="match status" value="1"/>
</dbReference>
<gene>
    <name evidence="5" type="ORF">PODCO_201110</name>
</gene>
<dbReference type="Proteomes" id="UP000280685">
    <property type="component" value="Chromosome 2"/>
</dbReference>
<feature type="transmembrane region" description="Helical" evidence="3">
    <location>
        <begin position="474"/>
        <end position="497"/>
    </location>
</feature>
<name>A0ABY6S1A6_PODCO</name>
<keyword evidence="6" id="KW-1185">Reference proteome</keyword>
<evidence type="ECO:0000313" key="5">
    <source>
        <dbReference type="EMBL" id="VBB75140.1"/>
    </source>
</evidence>
<keyword evidence="3" id="KW-0472">Membrane</keyword>
<feature type="region of interest" description="Disordered" evidence="2">
    <location>
        <begin position="294"/>
        <end position="314"/>
    </location>
</feature>
<feature type="region of interest" description="Disordered" evidence="2">
    <location>
        <begin position="899"/>
        <end position="1028"/>
    </location>
</feature>
<feature type="compositionally biased region" description="Polar residues" evidence="2">
    <location>
        <begin position="109"/>
        <end position="142"/>
    </location>
</feature>
<dbReference type="EMBL" id="LR026965">
    <property type="protein sequence ID" value="VBB75140.1"/>
    <property type="molecule type" value="Genomic_DNA"/>
</dbReference>
<keyword evidence="3" id="KW-0812">Transmembrane</keyword>
<feature type="compositionally biased region" description="Low complexity" evidence="2">
    <location>
        <begin position="965"/>
        <end position="976"/>
    </location>
</feature>
<feature type="zinc finger region" description="C3H1-type" evidence="1">
    <location>
        <begin position="844"/>
        <end position="873"/>
    </location>
</feature>
<feature type="region of interest" description="Disordered" evidence="2">
    <location>
        <begin position="337"/>
        <end position="356"/>
    </location>
</feature>